<protein>
    <submittedName>
        <fullName evidence="2">Uncharacterized protein</fullName>
    </submittedName>
</protein>
<feature type="region of interest" description="Disordered" evidence="1">
    <location>
        <begin position="1"/>
        <end position="84"/>
    </location>
</feature>
<gene>
    <name evidence="2" type="ORF">F53441_8830</name>
</gene>
<accession>A0A8H4KD17</accession>
<proteinExistence type="predicted"/>
<dbReference type="EMBL" id="JAADJG010000384">
    <property type="protein sequence ID" value="KAF4447626.1"/>
    <property type="molecule type" value="Genomic_DNA"/>
</dbReference>
<evidence type="ECO:0000256" key="1">
    <source>
        <dbReference type="SAM" id="MobiDB-lite"/>
    </source>
</evidence>
<sequence>QSPGQDSNTEDLIQGNEAKSQDYTATIATNAPTTITGASKRKAGENTSVVPKKKVRTKKSTNKAPTSQLAVPQCEARYSPGVEQ</sequence>
<evidence type="ECO:0000313" key="3">
    <source>
        <dbReference type="Proteomes" id="UP000605986"/>
    </source>
</evidence>
<feature type="non-terminal residue" evidence="2">
    <location>
        <position position="1"/>
    </location>
</feature>
<feature type="compositionally biased region" description="Low complexity" evidence="1">
    <location>
        <begin position="24"/>
        <end position="38"/>
    </location>
</feature>
<name>A0A8H4KD17_9HYPO</name>
<dbReference type="Proteomes" id="UP000605986">
    <property type="component" value="Unassembled WGS sequence"/>
</dbReference>
<keyword evidence="3" id="KW-1185">Reference proteome</keyword>
<organism evidence="2 3">
    <name type="scientific">Fusarium austroafricanum</name>
    <dbReference type="NCBI Taxonomy" id="2364996"/>
    <lineage>
        <taxon>Eukaryota</taxon>
        <taxon>Fungi</taxon>
        <taxon>Dikarya</taxon>
        <taxon>Ascomycota</taxon>
        <taxon>Pezizomycotina</taxon>
        <taxon>Sordariomycetes</taxon>
        <taxon>Hypocreomycetidae</taxon>
        <taxon>Hypocreales</taxon>
        <taxon>Nectriaceae</taxon>
        <taxon>Fusarium</taxon>
        <taxon>Fusarium concolor species complex</taxon>
    </lineage>
</organism>
<feature type="compositionally biased region" description="Basic residues" evidence="1">
    <location>
        <begin position="51"/>
        <end position="61"/>
    </location>
</feature>
<reference evidence="2" key="1">
    <citation type="submission" date="2020-01" db="EMBL/GenBank/DDBJ databases">
        <title>Identification and distribution of gene clusters putatively required for synthesis of sphingolipid metabolism inhibitors in phylogenetically diverse species of the filamentous fungus Fusarium.</title>
        <authorList>
            <person name="Kim H.-S."/>
            <person name="Busman M."/>
            <person name="Brown D.W."/>
            <person name="Divon H."/>
            <person name="Uhlig S."/>
            <person name="Proctor R.H."/>
        </authorList>
    </citation>
    <scope>NUCLEOTIDE SEQUENCE</scope>
    <source>
        <strain evidence="2">NRRL 53441</strain>
    </source>
</reference>
<evidence type="ECO:0000313" key="2">
    <source>
        <dbReference type="EMBL" id="KAF4447626.1"/>
    </source>
</evidence>
<feature type="compositionally biased region" description="Polar residues" evidence="1">
    <location>
        <begin position="1"/>
        <end position="23"/>
    </location>
</feature>
<dbReference type="AlphaFoldDB" id="A0A8H4KD17"/>
<comment type="caution">
    <text evidence="2">The sequence shown here is derived from an EMBL/GenBank/DDBJ whole genome shotgun (WGS) entry which is preliminary data.</text>
</comment>